<feature type="transmembrane region" description="Helical" evidence="2">
    <location>
        <begin position="6"/>
        <end position="28"/>
    </location>
</feature>
<dbReference type="OrthoDB" id="5193416at2"/>
<feature type="region of interest" description="Disordered" evidence="1">
    <location>
        <begin position="63"/>
        <end position="96"/>
    </location>
</feature>
<evidence type="ECO:0000256" key="2">
    <source>
        <dbReference type="SAM" id="Phobius"/>
    </source>
</evidence>
<sequence length="96" mass="10112">MSISITVLVYVIIPAAVIGLIVALSLAGSRDEKQPDRRYRPGRPYDFRPIWFLAAPEQVVGGAAGHTKPALPGPVLEDSSGARVRPGSTGGASDSW</sequence>
<evidence type="ECO:0000256" key="1">
    <source>
        <dbReference type="SAM" id="MobiDB-lite"/>
    </source>
</evidence>
<accession>A0A4R6JNX8</accession>
<keyword evidence="2" id="KW-1133">Transmembrane helix</keyword>
<organism evidence="3 4">
    <name type="scientific">Paractinoplanes brasiliensis</name>
    <dbReference type="NCBI Taxonomy" id="52695"/>
    <lineage>
        <taxon>Bacteria</taxon>
        <taxon>Bacillati</taxon>
        <taxon>Actinomycetota</taxon>
        <taxon>Actinomycetes</taxon>
        <taxon>Micromonosporales</taxon>
        <taxon>Micromonosporaceae</taxon>
        <taxon>Paractinoplanes</taxon>
    </lineage>
</organism>
<comment type="caution">
    <text evidence="3">The sequence shown here is derived from an EMBL/GenBank/DDBJ whole genome shotgun (WGS) entry which is preliminary data.</text>
</comment>
<keyword evidence="2" id="KW-0472">Membrane</keyword>
<protein>
    <submittedName>
        <fullName evidence="3">Uncharacterized protein</fullName>
    </submittedName>
</protein>
<keyword evidence="4" id="KW-1185">Reference proteome</keyword>
<proteinExistence type="predicted"/>
<dbReference type="AlphaFoldDB" id="A0A4R6JNX8"/>
<evidence type="ECO:0000313" key="4">
    <source>
        <dbReference type="Proteomes" id="UP000294901"/>
    </source>
</evidence>
<keyword evidence="2" id="KW-0812">Transmembrane</keyword>
<reference evidence="3 4" key="1">
    <citation type="submission" date="2019-03" db="EMBL/GenBank/DDBJ databases">
        <title>Sequencing the genomes of 1000 actinobacteria strains.</title>
        <authorList>
            <person name="Klenk H.-P."/>
        </authorList>
    </citation>
    <scope>NUCLEOTIDE SEQUENCE [LARGE SCALE GENOMIC DNA]</scope>
    <source>
        <strain evidence="3 4">DSM 43805</strain>
    </source>
</reference>
<gene>
    <name evidence="3" type="ORF">C8E87_1840</name>
</gene>
<evidence type="ECO:0000313" key="3">
    <source>
        <dbReference type="EMBL" id="TDO38193.1"/>
    </source>
</evidence>
<dbReference type="EMBL" id="SNWR01000001">
    <property type="protein sequence ID" value="TDO38193.1"/>
    <property type="molecule type" value="Genomic_DNA"/>
</dbReference>
<dbReference type="Proteomes" id="UP000294901">
    <property type="component" value="Unassembled WGS sequence"/>
</dbReference>
<name>A0A4R6JNX8_9ACTN</name>